<evidence type="ECO:0000256" key="2">
    <source>
        <dbReference type="ARBA" id="ARBA00022438"/>
    </source>
</evidence>
<evidence type="ECO:0000256" key="8">
    <source>
        <dbReference type="ARBA" id="ARBA00050061"/>
    </source>
</evidence>
<evidence type="ECO:0000259" key="9">
    <source>
        <dbReference type="PROSITE" id="PS00631"/>
    </source>
</evidence>
<proteinExistence type="inferred from homology"/>
<gene>
    <name evidence="10" type="ORF">Rhe02_93560</name>
</gene>
<keyword evidence="4" id="KW-0378">Hydrolase</keyword>
<feature type="domain" description="Cytosol aminopeptidase" evidence="9">
    <location>
        <begin position="330"/>
        <end position="337"/>
    </location>
</feature>
<dbReference type="PRINTS" id="PR00481">
    <property type="entry name" value="LAMNOPPTDASE"/>
</dbReference>
<dbReference type="RefSeq" id="WP_203915008.1">
    <property type="nucleotide sequence ID" value="NZ_BONY01000126.1"/>
</dbReference>
<evidence type="ECO:0000256" key="6">
    <source>
        <dbReference type="ARBA" id="ARBA00049972"/>
    </source>
</evidence>
<evidence type="ECO:0000256" key="5">
    <source>
        <dbReference type="ARBA" id="ARBA00033172"/>
    </source>
</evidence>
<dbReference type="Pfam" id="PF02789">
    <property type="entry name" value="Peptidase_M17_N"/>
    <property type="match status" value="1"/>
</dbReference>
<keyword evidence="2" id="KW-0031">Aminopeptidase</keyword>
<keyword evidence="11" id="KW-1185">Reference proteome</keyword>
<evidence type="ECO:0000313" key="10">
    <source>
        <dbReference type="EMBL" id="GIH11289.1"/>
    </source>
</evidence>
<dbReference type="PANTHER" id="PTHR11963:SF20">
    <property type="entry name" value="PEPTIDASE B"/>
    <property type="match status" value="1"/>
</dbReference>
<name>A0A8J3VLB1_9ACTN</name>
<accession>A0A8J3VLB1</accession>
<dbReference type="InterPro" id="IPR011356">
    <property type="entry name" value="Leucine_aapep/pepB"/>
</dbReference>
<evidence type="ECO:0000313" key="11">
    <source>
        <dbReference type="Proteomes" id="UP000612899"/>
    </source>
</evidence>
<evidence type="ECO:0000256" key="1">
    <source>
        <dbReference type="ARBA" id="ARBA00009528"/>
    </source>
</evidence>
<dbReference type="AlphaFoldDB" id="A0A8J3VLB1"/>
<dbReference type="InterPro" id="IPR043472">
    <property type="entry name" value="Macro_dom-like"/>
</dbReference>
<dbReference type="GO" id="GO:0005737">
    <property type="term" value="C:cytoplasm"/>
    <property type="evidence" value="ECO:0007669"/>
    <property type="project" value="InterPro"/>
</dbReference>
<dbReference type="GO" id="GO:0030145">
    <property type="term" value="F:manganese ion binding"/>
    <property type="evidence" value="ECO:0007669"/>
    <property type="project" value="InterPro"/>
</dbReference>
<evidence type="ECO:0000256" key="4">
    <source>
        <dbReference type="ARBA" id="ARBA00022801"/>
    </source>
</evidence>
<dbReference type="SUPFAM" id="SSF52949">
    <property type="entry name" value="Macro domain-like"/>
    <property type="match status" value="1"/>
</dbReference>
<keyword evidence="3" id="KW-0645">Protease</keyword>
<dbReference type="EMBL" id="BONY01000126">
    <property type="protein sequence ID" value="GIH11289.1"/>
    <property type="molecule type" value="Genomic_DNA"/>
</dbReference>
<protein>
    <recommendedName>
        <fullName evidence="7">Probable cytosol aminopeptidase</fullName>
    </recommendedName>
    <alternativeName>
        <fullName evidence="8">Leucine aminopeptidase</fullName>
    </alternativeName>
    <alternativeName>
        <fullName evidence="5">Leucyl aminopeptidase</fullName>
    </alternativeName>
</protein>
<dbReference type="SUPFAM" id="SSF53187">
    <property type="entry name" value="Zn-dependent exopeptidases"/>
    <property type="match status" value="1"/>
</dbReference>
<dbReference type="PROSITE" id="PS00631">
    <property type="entry name" value="CYTOSOL_AP"/>
    <property type="match status" value="1"/>
</dbReference>
<dbReference type="Gene3D" id="3.40.220.10">
    <property type="entry name" value="Leucine Aminopeptidase, subunit E, domain 1"/>
    <property type="match status" value="1"/>
</dbReference>
<comment type="similarity">
    <text evidence="1">Belongs to the peptidase M17 family.</text>
</comment>
<dbReference type="InterPro" id="IPR008283">
    <property type="entry name" value="Peptidase_M17_N"/>
</dbReference>
<dbReference type="Proteomes" id="UP000612899">
    <property type="component" value="Unassembled WGS sequence"/>
</dbReference>
<dbReference type="PANTHER" id="PTHR11963">
    <property type="entry name" value="LEUCINE AMINOPEPTIDASE-RELATED"/>
    <property type="match status" value="1"/>
</dbReference>
<dbReference type="InterPro" id="IPR000819">
    <property type="entry name" value="Peptidase_M17_C"/>
</dbReference>
<dbReference type="Pfam" id="PF00883">
    <property type="entry name" value="Peptidase_M17"/>
    <property type="match status" value="1"/>
</dbReference>
<dbReference type="Gene3D" id="3.40.630.10">
    <property type="entry name" value="Zn peptidases"/>
    <property type="match status" value="1"/>
</dbReference>
<dbReference type="CDD" id="cd00433">
    <property type="entry name" value="Peptidase_M17"/>
    <property type="match status" value="1"/>
</dbReference>
<reference evidence="10" key="1">
    <citation type="submission" date="2021-01" db="EMBL/GenBank/DDBJ databases">
        <title>Whole genome shotgun sequence of Rhizocola hellebori NBRC 109834.</title>
        <authorList>
            <person name="Komaki H."/>
            <person name="Tamura T."/>
        </authorList>
    </citation>
    <scope>NUCLEOTIDE SEQUENCE</scope>
    <source>
        <strain evidence="10">NBRC 109834</strain>
    </source>
</reference>
<evidence type="ECO:0000256" key="7">
    <source>
        <dbReference type="ARBA" id="ARBA00050021"/>
    </source>
</evidence>
<dbReference type="GO" id="GO:0070006">
    <property type="term" value="F:metalloaminopeptidase activity"/>
    <property type="evidence" value="ECO:0007669"/>
    <property type="project" value="InterPro"/>
</dbReference>
<sequence length="484" mass="50754">MISIRLGAPRGADPADVLVIPVQAADQGAAPVGALPEEISAEVSQFITQTAHAGKPGKVEILPRPLRVPTKILVVGVGSGDENSWRAAGAAIARSAAREAEVAVIVSPQLAEHELRGFAEGLWLGEYTYRLRDPKPDQVRLLATVTVAAEPTAALTGVLDRTRVIAARVNFARDLTNTPSQIKTPSWLAEQIKQQVTEGVSYSVRDQAQLAEEGFGGILAVGGGSAHPPLLVQLSWNPPGATEHVVLVGKGITFDTGGVDIKPNDAMQLMRKDMGGAATAVAATLAAAELNLPIRITTLTPLAENMLSGGAWRSGDVVRHYGGLTSEVHSTDAEGRVVMADAMAYAVAHLEPDLLLDLATLTGASRVALGKKTAALFTDSPELLESLTTAAVAAGEQVWQMPLADEYVKDVAAEIADLNNAAGNPGAITAALYLREFAGPLRNKWAHIDMSAPSWSGEVDSELAKGATGWGVRTLVRWLTTRAG</sequence>
<comment type="caution">
    <text evidence="10">The sequence shown here is derived from an EMBL/GenBank/DDBJ whole genome shotgun (WGS) entry which is preliminary data.</text>
</comment>
<evidence type="ECO:0000256" key="3">
    <source>
        <dbReference type="ARBA" id="ARBA00022670"/>
    </source>
</evidence>
<organism evidence="10 11">
    <name type="scientific">Rhizocola hellebori</name>
    <dbReference type="NCBI Taxonomy" id="1392758"/>
    <lineage>
        <taxon>Bacteria</taxon>
        <taxon>Bacillati</taxon>
        <taxon>Actinomycetota</taxon>
        <taxon>Actinomycetes</taxon>
        <taxon>Micromonosporales</taxon>
        <taxon>Micromonosporaceae</taxon>
        <taxon>Rhizocola</taxon>
    </lineage>
</organism>
<dbReference type="GO" id="GO:0006508">
    <property type="term" value="P:proteolysis"/>
    <property type="evidence" value="ECO:0007669"/>
    <property type="project" value="UniProtKB-KW"/>
</dbReference>
<comment type="function">
    <text evidence="6">Presumably involved in the processing and regular turnover of intracellular proteins. Catalyzes the removal of unsubstituted N-terminal amino acids from various peptides.</text>
</comment>